<comment type="caution">
    <text evidence="1">The sequence shown here is derived from an EMBL/GenBank/DDBJ whole genome shotgun (WGS) entry which is preliminary data.</text>
</comment>
<keyword evidence="2" id="KW-1185">Reference proteome</keyword>
<dbReference type="RefSeq" id="WP_344502497.1">
    <property type="nucleotide sequence ID" value="NZ_BAAAQD010000005.1"/>
</dbReference>
<organism evidence="1 2">
    <name type="scientific">Dactylosporangium maewongense</name>
    <dbReference type="NCBI Taxonomy" id="634393"/>
    <lineage>
        <taxon>Bacteria</taxon>
        <taxon>Bacillati</taxon>
        <taxon>Actinomycetota</taxon>
        <taxon>Actinomycetes</taxon>
        <taxon>Micromonosporales</taxon>
        <taxon>Micromonosporaceae</taxon>
        <taxon>Dactylosporangium</taxon>
    </lineage>
</organism>
<reference evidence="1 2" key="1">
    <citation type="journal article" date="2019" name="Int. J. Syst. Evol. Microbiol.">
        <title>The Global Catalogue of Microorganisms (GCM) 10K type strain sequencing project: providing services to taxonomists for standard genome sequencing and annotation.</title>
        <authorList>
            <consortium name="The Broad Institute Genomics Platform"/>
            <consortium name="The Broad Institute Genome Sequencing Center for Infectious Disease"/>
            <person name="Wu L."/>
            <person name="Ma J."/>
        </authorList>
    </citation>
    <scope>NUCLEOTIDE SEQUENCE [LARGE SCALE GENOMIC DNA]</scope>
    <source>
        <strain evidence="1 2">JCM 15933</strain>
    </source>
</reference>
<gene>
    <name evidence="1" type="ORF">GCM10009827_030160</name>
</gene>
<accession>A0ABN2A933</accession>
<evidence type="ECO:0000313" key="1">
    <source>
        <dbReference type="EMBL" id="GAA1513536.1"/>
    </source>
</evidence>
<dbReference type="EMBL" id="BAAAQD010000005">
    <property type="protein sequence ID" value="GAA1513536.1"/>
    <property type="molecule type" value="Genomic_DNA"/>
</dbReference>
<sequence>MVGFDFGNGNGFVVTAPEAAAIADGLAEEGWWRPGQAVTLVSHAIAAFYRAAADEGRTVIGGVA</sequence>
<protein>
    <submittedName>
        <fullName evidence="1">Uncharacterized protein</fullName>
    </submittedName>
</protein>
<proteinExistence type="predicted"/>
<name>A0ABN2A933_9ACTN</name>
<evidence type="ECO:0000313" key="2">
    <source>
        <dbReference type="Proteomes" id="UP001501470"/>
    </source>
</evidence>
<dbReference type="Proteomes" id="UP001501470">
    <property type="component" value="Unassembled WGS sequence"/>
</dbReference>